<keyword evidence="1" id="KW-0805">Transcription regulation</keyword>
<organism evidence="5 6">
    <name type="scientific">Streptomyces arboris</name>
    <dbReference type="NCBI Taxonomy" id="2600619"/>
    <lineage>
        <taxon>Bacteria</taxon>
        <taxon>Bacillati</taxon>
        <taxon>Actinomycetota</taxon>
        <taxon>Actinomycetes</taxon>
        <taxon>Kitasatosporales</taxon>
        <taxon>Streptomycetaceae</taxon>
        <taxon>Streptomyces</taxon>
    </lineage>
</organism>
<keyword evidence="6" id="KW-1185">Reference proteome</keyword>
<dbReference type="AlphaFoldDB" id="A0A5N5ELI2"/>
<reference evidence="5 6" key="1">
    <citation type="submission" date="2019-09" db="EMBL/GenBank/DDBJ databases">
        <authorList>
            <person name="Liu P."/>
        </authorList>
    </citation>
    <scope>NUCLEOTIDE SEQUENCE [LARGE SCALE GENOMIC DNA]</scope>
    <source>
        <strain evidence="5 6">TRM68085</strain>
    </source>
</reference>
<dbReference type="PROSITE" id="PS51118">
    <property type="entry name" value="HTH_HXLR"/>
    <property type="match status" value="1"/>
</dbReference>
<protein>
    <submittedName>
        <fullName evidence="5">Helix-turn-helix transcriptional regulator</fullName>
    </submittedName>
</protein>
<gene>
    <name evidence="5" type="ORF">F5983_20520</name>
</gene>
<name>A0A5N5ELI2_9ACTN</name>
<evidence type="ECO:0000256" key="1">
    <source>
        <dbReference type="ARBA" id="ARBA00023015"/>
    </source>
</evidence>
<accession>A0A5N5ELI2</accession>
<keyword evidence="2" id="KW-0238">DNA-binding</keyword>
<proteinExistence type="predicted"/>
<evidence type="ECO:0000256" key="2">
    <source>
        <dbReference type="ARBA" id="ARBA00023125"/>
    </source>
</evidence>
<comment type="caution">
    <text evidence="5">The sequence shown here is derived from an EMBL/GenBank/DDBJ whole genome shotgun (WGS) entry which is preliminary data.</text>
</comment>
<dbReference type="InterPro" id="IPR002577">
    <property type="entry name" value="HTH_HxlR"/>
</dbReference>
<feature type="domain" description="HTH hxlR-type" evidence="4">
    <location>
        <begin position="8"/>
        <end position="106"/>
    </location>
</feature>
<keyword evidence="3" id="KW-0804">Transcription</keyword>
<evidence type="ECO:0000256" key="3">
    <source>
        <dbReference type="ARBA" id="ARBA00023163"/>
    </source>
</evidence>
<dbReference type="PANTHER" id="PTHR33204">
    <property type="entry name" value="TRANSCRIPTIONAL REGULATOR, MARR FAMILY"/>
    <property type="match status" value="1"/>
</dbReference>
<dbReference type="Proteomes" id="UP000326907">
    <property type="component" value="Unassembled WGS sequence"/>
</dbReference>
<dbReference type="PANTHER" id="PTHR33204:SF39">
    <property type="entry name" value="TRANSCRIPTIONAL REGULATORY PROTEIN"/>
    <property type="match status" value="1"/>
</dbReference>
<dbReference type="Gene3D" id="1.10.10.10">
    <property type="entry name" value="Winged helix-like DNA-binding domain superfamily/Winged helix DNA-binding domain"/>
    <property type="match status" value="1"/>
</dbReference>
<evidence type="ECO:0000259" key="4">
    <source>
        <dbReference type="PROSITE" id="PS51118"/>
    </source>
</evidence>
<dbReference type="GO" id="GO:0003677">
    <property type="term" value="F:DNA binding"/>
    <property type="evidence" value="ECO:0007669"/>
    <property type="project" value="UniProtKB-KW"/>
</dbReference>
<dbReference type="Pfam" id="PF01638">
    <property type="entry name" value="HxlR"/>
    <property type="match status" value="1"/>
</dbReference>
<dbReference type="InterPro" id="IPR036388">
    <property type="entry name" value="WH-like_DNA-bd_sf"/>
</dbReference>
<sequence>MDRVLADCRARLGFDLLSHTWNAVVICALADGERRPRGLRLPIGSISSKVLTETLRRLEGYALVERRAVAGSPPGVAYALTALGRTLLEPIEALGRWSAEYGDAFAAAQKWDEEDLA</sequence>
<dbReference type="RefSeq" id="WP_151511623.1">
    <property type="nucleotide sequence ID" value="NZ_JBMVCA010000006.1"/>
</dbReference>
<evidence type="ECO:0000313" key="5">
    <source>
        <dbReference type="EMBL" id="KAB2590681.1"/>
    </source>
</evidence>
<dbReference type="EMBL" id="VYUA01000018">
    <property type="protein sequence ID" value="KAB2590681.1"/>
    <property type="molecule type" value="Genomic_DNA"/>
</dbReference>
<dbReference type="InterPro" id="IPR036390">
    <property type="entry name" value="WH_DNA-bd_sf"/>
</dbReference>
<dbReference type="SUPFAM" id="SSF46785">
    <property type="entry name" value="Winged helix' DNA-binding domain"/>
    <property type="match status" value="1"/>
</dbReference>
<evidence type="ECO:0000313" key="6">
    <source>
        <dbReference type="Proteomes" id="UP000326907"/>
    </source>
</evidence>